<accession>X0Z8W9</accession>
<name>X0Z8W9_9ZZZZ</name>
<organism evidence="1">
    <name type="scientific">marine sediment metagenome</name>
    <dbReference type="NCBI Taxonomy" id="412755"/>
    <lineage>
        <taxon>unclassified sequences</taxon>
        <taxon>metagenomes</taxon>
        <taxon>ecological metagenomes</taxon>
    </lineage>
</organism>
<protein>
    <submittedName>
        <fullName evidence="1">Uncharacterized protein</fullName>
    </submittedName>
</protein>
<gene>
    <name evidence="1" type="ORF">S01H4_12647</name>
</gene>
<feature type="non-terminal residue" evidence="1">
    <location>
        <position position="1"/>
    </location>
</feature>
<dbReference type="EMBL" id="BART01005428">
    <property type="protein sequence ID" value="GAG65800.1"/>
    <property type="molecule type" value="Genomic_DNA"/>
</dbReference>
<proteinExistence type="predicted"/>
<dbReference type="AlphaFoldDB" id="X0Z8W9"/>
<sequence length="51" mass="5415">LRGEFAGNIPVVKCSGEALVLVVNPAAAERMGVEIPQSVLDRADRIVVEEP</sequence>
<reference evidence="1" key="1">
    <citation type="journal article" date="2014" name="Front. Microbiol.">
        <title>High frequency of phylogenetically diverse reductive dehalogenase-homologous genes in deep subseafloor sedimentary metagenomes.</title>
        <authorList>
            <person name="Kawai M."/>
            <person name="Futagami T."/>
            <person name="Toyoda A."/>
            <person name="Takaki Y."/>
            <person name="Nishi S."/>
            <person name="Hori S."/>
            <person name="Arai W."/>
            <person name="Tsubouchi T."/>
            <person name="Morono Y."/>
            <person name="Uchiyama I."/>
            <person name="Ito T."/>
            <person name="Fujiyama A."/>
            <person name="Inagaki F."/>
            <person name="Takami H."/>
        </authorList>
    </citation>
    <scope>NUCLEOTIDE SEQUENCE</scope>
    <source>
        <strain evidence="1">Expedition CK06-06</strain>
    </source>
</reference>
<comment type="caution">
    <text evidence="1">The sequence shown here is derived from an EMBL/GenBank/DDBJ whole genome shotgun (WGS) entry which is preliminary data.</text>
</comment>
<evidence type="ECO:0000313" key="1">
    <source>
        <dbReference type="EMBL" id="GAG65800.1"/>
    </source>
</evidence>